<feature type="compositionally biased region" description="Basic residues" evidence="1">
    <location>
        <begin position="317"/>
        <end position="331"/>
    </location>
</feature>
<evidence type="ECO:0000313" key="3">
    <source>
        <dbReference type="Proteomes" id="UP000270094"/>
    </source>
</evidence>
<evidence type="ECO:0000313" key="2">
    <source>
        <dbReference type="EMBL" id="VDM65308.1"/>
    </source>
</evidence>
<accession>A0A3P7K8B9</accession>
<protein>
    <submittedName>
        <fullName evidence="2">Uncharacterized protein</fullName>
    </submittedName>
</protein>
<keyword evidence="3" id="KW-1185">Reference proteome</keyword>
<name>A0A3P7K8B9_STRVU</name>
<feature type="region of interest" description="Disordered" evidence="1">
    <location>
        <begin position="16"/>
        <end position="82"/>
    </location>
</feature>
<dbReference type="Proteomes" id="UP000270094">
    <property type="component" value="Unassembled WGS sequence"/>
</dbReference>
<dbReference type="EMBL" id="UYYB01000485">
    <property type="protein sequence ID" value="VDM65308.1"/>
    <property type="molecule type" value="Genomic_DNA"/>
</dbReference>
<dbReference type="AlphaFoldDB" id="A0A3P7K8B9"/>
<feature type="compositionally biased region" description="Basic and acidic residues" evidence="1">
    <location>
        <begin position="65"/>
        <end position="82"/>
    </location>
</feature>
<dbReference type="OrthoDB" id="5373615at2759"/>
<gene>
    <name evidence="2" type="ORF">SVUK_LOCUS306</name>
</gene>
<proteinExistence type="predicted"/>
<reference evidence="2 3" key="1">
    <citation type="submission" date="2018-11" db="EMBL/GenBank/DDBJ databases">
        <authorList>
            <consortium name="Pathogen Informatics"/>
        </authorList>
    </citation>
    <scope>NUCLEOTIDE SEQUENCE [LARGE SCALE GENOMIC DNA]</scope>
</reference>
<evidence type="ECO:0000256" key="1">
    <source>
        <dbReference type="SAM" id="MobiDB-lite"/>
    </source>
</evidence>
<feature type="compositionally biased region" description="Basic and acidic residues" evidence="1">
    <location>
        <begin position="19"/>
        <end position="37"/>
    </location>
</feature>
<sequence>MEKQLTERFKQVRILQRAQADKEARKEKAAKSLEEARLNPSLLPTPSVVAAGPGGVPPAPVRILRRPESSEKLREEKSKSPEQIRVPRFTDLPLAAPPLDGSLGGSIMITSMGNIAPSAMPPMQSKQQTSQQKPVSLLAMSSPPVGLPIQQPNAIGQQVDVNGQQQPCMVTQPPPSQQAMNAYPHYVIAQSQQPIPYAMTLGGKQTMVPPYIDTTRPPPAMAIPSMAVNPQMQMPAGGMPVAPPPGIRQSYYNPQGVVPNPAQFQIRHGLSQQQQQSGLTYGPNVMSIYPPGTLTAAMRGTVESSCNAPVVVSSVSHSRKGRRSRNKRENQ</sequence>
<feature type="region of interest" description="Disordered" evidence="1">
    <location>
        <begin position="309"/>
        <end position="331"/>
    </location>
</feature>
<organism evidence="2 3">
    <name type="scientific">Strongylus vulgaris</name>
    <name type="common">Blood worm</name>
    <dbReference type="NCBI Taxonomy" id="40348"/>
    <lineage>
        <taxon>Eukaryota</taxon>
        <taxon>Metazoa</taxon>
        <taxon>Ecdysozoa</taxon>
        <taxon>Nematoda</taxon>
        <taxon>Chromadorea</taxon>
        <taxon>Rhabditida</taxon>
        <taxon>Rhabditina</taxon>
        <taxon>Rhabditomorpha</taxon>
        <taxon>Strongyloidea</taxon>
        <taxon>Strongylidae</taxon>
        <taxon>Strongylus</taxon>
    </lineage>
</organism>